<feature type="compositionally biased region" description="Basic and acidic residues" evidence="1">
    <location>
        <begin position="659"/>
        <end position="668"/>
    </location>
</feature>
<feature type="compositionally biased region" description="Polar residues" evidence="1">
    <location>
        <begin position="518"/>
        <end position="535"/>
    </location>
</feature>
<feature type="compositionally biased region" description="Low complexity" evidence="1">
    <location>
        <begin position="857"/>
        <end position="867"/>
    </location>
</feature>
<feature type="region of interest" description="Disordered" evidence="1">
    <location>
        <begin position="1028"/>
        <end position="1144"/>
    </location>
</feature>
<name>A0A409WTV2_PSICY</name>
<feature type="region of interest" description="Disordered" evidence="1">
    <location>
        <begin position="848"/>
        <end position="914"/>
    </location>
</feature>
<feature type="region of interest" description="Disordered" evidence="1">
    <location>
        <begin position="487"/>
        <end position="536"/>
    </location>
</feature>
<feature type="compositionally biased region" description="Pro residues" evidence="1">
    <location>
        <begin position="629"/>
        <end position="652"/>
    </location>
</feature>
<keyword evidence="3" id="KW-1185">Reference proteome</keyword>
<comment type="caution">
    <text evidence="2">The sequence shown here is derived from an EMBL/GenBank/DDBJ whole genome shotgun (WGS) entry which is preliminary data.</text>
</comment>
<feature type="compositionally biased region" description="Low complexity" evidence="1">
    <location>
        <begin position="617"/>
        <end position="628"/>
    </location>
</feature>
<feature type="region of interest" description="Disordered" evidence="1">
    <location>
        <begin position="379"/>
        <end position="403"/>
    </location>
</feature>
<gene>
    <name evidence="2" type="ORF">CVT25_014684</name>
</gene>
<sequence>MSSKARLKSLADEIEDAEVAFLLEAQSNSGGDNGQWSKDKSGDLDWGYTARNIRAMSHDELLTDLWKKGFSIPPREYNPSAPFVYVKMNNGEVITLPHGYRLPLMFVARYYWGITLSKVGDVTLWKKERANVYHLSRLCENLFQRARAKAFAGGMEKGWRCVMFDRLLARFYKSWYRNDPAAGKEFETKFSVKEYDRDVLKHDWKRWCTRGLNGVRMKEQEVSDGITLAEFRAGLQRVGDGEWTLHGERLAWIADDEGFSWSSESELTEFDLDDEDEDEQVEEEEEEEDEDSDADAEGELVGDDDDGLTIQPSAPPDSEDAVAKRVRDLPIDEDDNERASKRARIEMISDVSNRRYKVNNIVALTRTLAAMEKNPVWARHSSSGASGSGGGSQLPTEAIDFTSPMNPSVPVTISSFLSPPPLGNNIPDFSGSIFQPPTTPGVTDNGLPATPSNRDERPDSSKSVVVISKPTLNSSIPRRFSSLGAIKNGSSVSASSSKLPSSSSLSRSRSGRIDKETSISSFLRPSGSKPRQTRASRIAGVATVNVYVSDGKPRGGAVTHAAARAARKAAENGRSQSVSSSSSGSRSRSRSPTPSVSQPNPTSRLPPPPQQRFSPLTEPTPTEATDAENPPPTQIGPPPAKWSALPAPPPPARSVSRAKRTEPAEAEPRPTYSQEFITSEALKLLVNLVNSSRNEGDKVVAAAAAASSSSTVAGPSTGTKPMSGIDYRPLEGRFQHFEEQFLSVKEELVGIVERLQVLEKEAREQRKVQMVVNERVFCDQNVGCTPDGMSQSVQTDQGAGEDKDVDVDVDVHMGGVEKEDGEGGDIAQPQVMQPLRVMGEIAVQTEPVEEELGRSHASVSVQSAAQQDADEGSCPNQNGAVAADVHASDRNCGSETDTDSTLNAAKDEPIDPRASEMSSNLSLLVNNLVSVKMLSLVGDMVKGKTKETSVIDPDASIRSMSPAVMQASDSFALSNLFEEVKAMKDEARAREHRDKEEMLAMRQLHSAEVDALRRRLSYLESQNRYLDSVNSNNDRHRSSSAHSGHGDGHGGYHISTPIVGDHHSDGGRHSRQRNPYSSASARIHHSPVAGEADHPHTHTPGSSSGDRTGAGASNSSSNLMPTPAHSERSFSFTRPGGDRDEEIPLPIKSQRKHNMFVARATFG</sequence>
<proteinExistence type="predicted"/>
<protein>
    <submittedName>
        <fullName evidence="2">Uncharacterized protein</fullName>
    </submittedName>
</protein>
<reference evidence="2 3" key="1">
    <citation type="journal article" date="2018" name="Evol. Lett.">
        <title>Horizontal gene cluster transfer increased hallucinogenic mushroom diversity.</title>
        <authorList>
            <person name="Reynolds H.T."/>
            <person name="Vijayakumar V."/>
            <person name="Gluck-Thaler E."/>
            <person name="Korotkin H.B."/>
            <person name="Matheny P.B."/>
            <person name="Slot J.C."/>
        </authorList>
    </citation>
    <scope>NUCLEOTIDE SEQUENCE [LARGE SCALE GENOMIC DNA]</scope>
    <source>
        <strain evidence="2 3">2631</strain>
    </source>
</reference>
<evidence type="ECO:0000256" key="1">
    <source>
        <dbReference type="SAM" id="MobiDB-lite"/>
    </source>
</evidence>
<feature type="compositionally biased region" description="Basic and acidic residues" evidence="1">
    <location>
        <begin position="905"/>
        <end position="914"/>
    </location>
</feature>
<feature type="region of interest" description="Disordered" evidence="1">
    <location>
        <begin position="427"/>
        <end position="463"/>
    </location>
</feature>
<feature type="region of interest" description="Disordered" evidence="1">
    <location>
        <begin position="264"/>
        <end position="338"/>
    </location>
</feature>
<accession>A0A409WTV2</accession>
<dbReference type="EMBL" id="NHYD01003194">
    <property type="protein sequence ID" value="PPQ81955.1"/>
    <property type="molecule type" value="Genomic_DNA"/>
</dbReference>
<feature type="compositionally biased region" description="Polar residues" evidence="1">
    <location>
        <begin position="432"/>
        <end position="442"/>
    </location>
</feature>
<evidence type="ECO:0000313" key="3">
    <source>
        <dbReference type="Proteomes" id="UP000283269"/>
    </source>
</evidence>
<feature type="region of interest" description="Disordered" evidence="1">
    <location>
        <begin position="548"/>
        <end position="672"/>
    </location>
</feature>
<feature type="compositionally biased region" description="Acidic residues" evidence="1">
    <location>
        <begin position="266"/>
        <end position="307"/>
    </location>
</feature>
<feature type="compositionally biased region" description="Low complexity" evidence="1">
    <location>
        <begin position="490"/>
        <end position="508"/>
    </location>
</feature>
<feature type="compositionally biased region" description="Basic and acidic residues" evidence="1">
    <location>
        <begin position="321"/>
        <end position="330"/>
    </location>
</feature>
<feature type="compositionally biased region" description="Low complexity" evidence="1">
    <location>
        <begin position="573"/>
        <end position="598"/>
    </location>
</feature>
<feature type="compositionally biased region" description="Polar residues" evidence="1">
    <location>
        <begin position="1099"/>
        <end position="1120"/>
    </location>
</feature>
<evidence type="ECO:0000313" key="2">
    <source>
        <dbReference type="EMBL" id="PPQ81955.1"/>
    </source>
</evidence>
<dbReference type="AlphaFoldDB" id="A0A409WTV2"/>
<dbReference type="InParanoid" id="A0A409WTV2"/>
<organism evidence="2 3">
    <name type="scientific">Psilocybe cyanescens</name>
    <dbReference type="NCBI Taxonomy" id="93625"/>
    <lineage>
        <taxon>Eukaryota</taxon>
        <taxon>Fungi</taxon>
        <taxon>Dikarya</taxon>
        <taxon>Basidiomycota</taxon>
        <taxon>Agaricomycotina</taxon>
        <taxon>Agaricomycetes</taxon>
        <taxon>Agaricomycetidae</taxon>
        <taxon>Agaricales</taxon>
        <taxon>Agaricineae</taxon>
        <taxon>Strophariaceae</taxon>
        <taxon>Psilocybe</taxon>
    </lineage>
</organism>
<feature type="compositionally biased region" description="Polar residues" evidence="1">
    <location>
        <begin position="891"/>
        <end position="903"/>
    </location>
</feature>
<dbReference type="OrthoDB" id="3062753at2759"/>
<dbReference type="Proteomes" id="UP000283269">
    <property type="component" value="Unassembled WGS sequence"/>
</dbReference>